<evidence type="ECO:0000313" key="2">
    <source>
        <dbReference type="EMBL" id="KAJ4467391.1"/>
    </source>
</evidence>
<dbReference type="Gene3D" id="1.20.910.10">
    <property type="entry name" value="Heme oxygenase-like"/>
    <property type="match status" value="1"/>
</dbReference>
<dbReference type="SUPFAM" id="SSF48613">
    <property type="entry name" value="Heme oxygenase-like"/>
    <property type="match status" value="1"/>
</dbReference>
<reference evidence="2" key="2">
    <citation type="journal article" date="2023" name="Proc. Natl. Acad. Sci. U.S.A.">
        <title>A global phylogenomic analysis of the shiitake genus Lentinula.</title>
        <authorList>
            <person name="Sierra-Patev S."/>
            <person name="Min B."/>
            <person name="Naranjo-Ortiz M."/>
            <person name="Looney B."/>
            <person name="Konkel Z."/>
            <person name="Slot J.C."/>
            <person name="Sakamoto Y."/>
            <person name="Steenwyk J.L."/>
            <person name="Rokas A."/>
            <person name="Carro J."/>
            <person name="Camarero S."/>
            <person name="Ferreira P."/>
            <person name="Molpeceres G."/>
            <person name="Ruiz-Duenas F.J."/>
            <person name="Serrano A."/>
            <person name="Henrissat B."/>
            <person name="Drula E."/>
            <person name="Hughes K.W."/>
            <person name="Mata J.L."/>
            <person name="Ishikawa N.K."/>
            <person name="Vargas-Isla R."/>
            <person name="Ushijima S."/>
            <person name="Smith C.A."/>
            <person name="Donoghue J."/>
            <person name="Ahrendt S."/>
            <person name="Andreopoulos W."/>
            <person name="He G."/>
            <person name="LaButti K."/>
            <person name="Lipzen A."/>
            <person name="Ng V."/>
            <person name="Riley R."/>
            <person name="Sandor L."/>
            <person name="Barry K."/>
            <person name="Martinez A.T."/>
            <person name="Xiao Y."/>
            <person name="Gibbons J.G."/>
            <person name="Terashima K."/>
            <person name="Grigoriev I.V."/>
            <person name="Hibbett D."/>
        </authorList>
    </citation>
    <scope>NUCLEOTIDE SEQUENCE</scope>
    <source>
        <strain evidence="2">Sp2 HRB7682 ss15</strain>
    </source>
</reference>
<dbReference type="Proteomes" id="UP001150238">
    <property type="component" value="Unassembled WGS sequence"/>
</dbReference>
<feature type="domain" description="Thiaminase-2/PQQC" evidence="1">
    <location>
        <begin position="88"/>
        <end position="283"/>
    </location>
</feature>
<comment type="caution">
    <text evidence="2">The sequence shown here is derived from an EMBL/GenBank/DDBJ whole genome shotgun (WGS) entry which is preliminary data.</text>
</comment>
<reference evidence="2" key="1">
    <citation type="submission" date="2022-08" db="EMBL/GenBank/DDBJ databases">
        <authorList>
            <consortium name="DOE Joint Genome Institute"/>
            <person name="Min B."/>
            <person name="Riley R."/>
            <person name="Sierra-Patev S."/>
            <person name="Naranjo-Ortiz M."/>
            <person name="Looney B."/>
            <person name="Konkel Z."/>
            <person name="Slot J.C."/>
            <person name="Sakamoto Y."/>
            <person name="Steenwyk J.L."/>
            <person name="Rokas A."/>
            <person name="Carro J."/>
            <person name="Camarero S."/>
            <person name="Ferreira P."/>
            <person name="Molpeceres G."/>
            <person name="Ruiz-Duenas F.J."/>
            <person name="Serrano A."/>
            <person name="Henrissat B."/>
            <person name="Drula E."/>
            <person name="Hughes K.W."/>
            <person name="Mata J.L."/>
            <person name="Ishikawa N.K."/>
            <person name="Vargas-Isla R."/>
            <person name="Ushijima S."/>
            <person name="Smith C.A."/>
            <person name="Ahrendt S."/>
            <person name="Andreopoulos W."/>
            <person name="He G."/>
            <person name="Labutti K."/>
            <person name="Lipzen A."/>
            <person name="Ng V."/>
            <person name="Sandor L."/>
            <person name="Barry K."/>
            <person name="Martinez A.T."/>
            <person name="Xiao Y."/>
            <person name="Gibbons J.G."/>
            <person name="Terashima K."/>
            <person name="Hibbett D.S."/>
            <person name="Grigoriev I.V."/>
        </authorList>
    </citation>
    <scope>NUCLEOTIDE SEQUENCE</scope>
    <source>
        <strain evidence="2">Sp2 HRB7682 ss15</strain>
    </source>
</reference>
<proteinExistence type="predicted"/>
<dbReference type="InterPro" id="IPR016084">
    <property type="entry name" value="Haem_Oase-like_multi-hlx"/>
</dbReference>
<dbReference type="CDD" id="cd19359">
    <property type="entry name" value="TenA_C_Bt3146-like"/>
    <property type="match status" value="1"/>
</dbReference>
<evidence type="ECO:0000313" key="3">
    <source>
        <dbReference type="Proteomes" id="UP001150238"/>
    </source>
</evidence>
<organism evidence="2 3">
    <name type="scientific">Lentinula lateritia</name>
    <dbReference type="NCBI Taxonomy" id="40482"/>
    <lineage>
        <taxon>Eukaryota</taxon>
        <taxon>Fungi</taxon>
        <taxon>Dikarya</taxon>
        <taxon>Basidiomycota</taxon>
        <taxon>Agaricomycotina</taxon>
        <taxon>Agaricomycetes</taxon>
        <taxon>Agaricomycetidae</taxon>
        <taxon>Agaricales</taxon>
        <taxon>Marasmiineae</taxon>
        <taxon>Omphalotaceae</taxon>
        <taxon>Lentinula</taxon>
    </lineage>
</organism>
<evidence type="ECO:0000259" key="1">
    <source>
        <dbReference type="Pfam" id="PF03070"/>
    </source>
</evidence>
<dbReference type="GO" id="GO:0006772">
    <property type="term" value="P:thiamine metabolic process"/>
    <property type="evidence" value="ECO:0007669"/>
    <property type="project" value="UniProtKB-ARBA"/>
</dbReference>
<dbReference type="EMBL" id="JANVFS010000041">
    <property type="protein sequence ID" value="KAJ4467391.1"/>
    <property type="molecule type" value="Genomic_DNA"/>
</dbReference>
<dbReference type="Pfam" id="PF03070">
    <property type="entry name" value="TENA_THI-4"/>
    <property type="match status" value="1"/>
</dbReference>
<sequence length="300" mass="33973">MIIELRNSLKSLLDLPAEGPRASLTASLVFDEITRRSAKDVNKAHKLVSHLKSDVKPQDIEINKLWGDQNNKDVVAAFMNNKLCVEAAKGGKQALDAYKRYAVQDYFYLLDSVKFKALRLATLPYDDFDVEKLQDEANSVARYPGYAEDWFKTCVGELGLSMDDFRVERSIAEIAYSQYLMHNAQGDDWYNLHVILIACYWGWCKLALELYKKDSTDKTTIFYKNWILPSVDITNGEPEIAQSAKTLSKFLDMNAGMMTSGVSRIQGKDLFRTALRLETSLFNSGYEDVIRKPATGGNVM</sequence>
<accession>A0A9W9DF87</accession>
<gene>
    <name evidence="2" type="ORF">C8J55DRAFT_228220</name>
</gene>
<dbReference type="AlphaFoldDB" id="A0A9W9DF87"/>
<protein>
    <recommendedName>
        <fullName evidence="1">Thiaminase-2/PQQC domain-containing protein</fullName>
    </recommendedName>
</protein>
<name>A0A9W9DF87_9AGAR</name>
<dbReference type="InterPro" id="IPR004305">
    <property type="entry name" value="Thiaminase-2/PQQC"/>
</dbReference>